<name>A0A9P4XVY4_CRYP1</name>
<evidence type="ECO:0000256" key="1">
    <source>
        <dbReference type="SAM" id="MobiDB-lite"/>
    </source>
</evidence>
<gene>
    <name evidence="2" type="ORF">M406DRAFT_323920</name>
</gene>
<comment type="caution">
    <text evidence="2">The sequence shown here is derived from an EMBL/GenBank/DDBJ whole genome shotgun (WGS) entry which is preliminary data.</text>
</comment>
<feature type="compositionally biased region" description="Basic and acidic residues" evidence="1">
    <location>
        <begin position="54"/>
        <end position="68"/>
    </location>
</feature>
<accession>A0A9P4XVY4</accession>
<dbReference type="AlphaFoldDB" id="A0A9P4XVY4"/>
<feature type="compositionally biased region" description="Polar residues" evidence="1">
    <location>
        <begin position="29"/>
        <end position="51"/>
    </location>
</feature>
<organism evidence="2 3">
    <name type="scientific">Cryphonectria parasitica (strain ATCC 38755 / EP155)</name>
    <dbReference type="NCBI Taxonomy" id="660469"/>
    <lineage>
        <taxon>Eukaryota</taxon>
        <taxon>Fungi</taxon>
        <taxon>Dikarya</taxon>
        <taxon>Ascomycota</taxon>
        <taxon>Pezizomycotina</taxon>
        <taxon>Sordariomycetes</taxon>
        <taxon>Sordariomycetidae</taxon>
        <taxon>Diaporthales</taxon>
        <taxon>Cryphonectriaceae</taxon>
        <taxon>Cryphonectria-Endothia species complex</taxon>
        <taxon>Cryphonectria</taxon>
    </lineage>
</organism>
<dbReference type="OrthoDB" id="5375886at2759"/>
<dbReference type="Proteomes" id="UP000803844">
    <property type="component" value="Unassembled WGS sequence"/>
</dbReference>
<sequence>MSSGEGRESPDPETQTGAQLHDAPADGQGVTNTDNKAENNQSDLDKLTSNPKGPLDDAVKEKFGKSEK</sequence>
<keyword evidence="3" id="KW-1185">Reference proteome</keyword>
<reference evidence="2" key="1">
    <citation type="journal article" date="2020" name="Phytopathology">
        <title>Genome sequence of the chestnut blight fungus Cryphonectria parasitica EP155: A fundamental resource for an archetypical invasive plant pathogen.</title>
        <authorList>
            <person name="Crouch J.A."/>
            <person name="Dawe A."/>
            <person name="Aerts A."/>
            <person name="Barry K."/>
            <person name="Churchill A.C.L."/>
            <person name="Grimwood J."/>
            <person name="Hillman B."/>
            <person name="Milgroom M.G."/>
            <person name="Pangilinan J."/>
            <person name="Smith M."/>
            <person name="Salamov A."/>
            <person name="Schmutz J."/>
            <person name="Yadav J."/>
            <person name="Grigoriev I.V."/>
            <person name="Nuss D."/>
        </authorList>
    </citation>
    <scope>NUCLEOTIDE SEQUENCE</scope>
    <source>
        <strain evidence="2">EP155</strain>
    </source>
</reference>
<evidence type="ECO:0000313" key="3">
    <source>
        <dbReference type="Proteomes" id="UP000803844"/>
    </source>
</evidence>
<dbReference type="GeneID" id="63836959"/>
<feature type="compositionally biased region" description="Basic and acidic residues" evidence="1">
    <location>
        <begin position="1"/>
        <end position="10"/>
    </location>
</feature>
<dbReference type="EMBL" id="MU032351">
    <property type="protein sequence ID" value="KAF3761565.1"/>
    <property type="molecule type" value="Genomic_DNA"/>
</dbReference>
<proteinExistence type="predicted"/>
<protein>
    <submittedName>
        <fullName evidence="2">Uncharacterized protein</fullName>
    </submittedName>
</protein>
<feature type="region of interest" description="Disordered" evidence="1">
    <location>
        <begin position="1"/>
        <end position="68"/>
    </location>
</feature>
<dbReference type="RefSeq" id="XP_040772544.1">
    <property type="nucleotide sequence ID" value="XM_040919830.1"/>
</dbReference>
<evidence type="ECO:0000313" key="2">
    <source>
        <dbReference type="EMBL" id="KAF3761565.1"/>
    </source>
</evidence>